<evidence type="ECO:0000313" key="11">
    <source>
        <dbReference type="EMBL" id="WFD01774.1"/>
    </source>
</evidence>
<dbReference type="Proteomes" id="UP001214603">
    <property type="component" value="Chromosome 1"/>
</dbReference>
<sequence>MSHVVEPLNAPSSCTCPADADRDSRARSSFQEQQLALANSATLYVGNLSFYTTEEQMYELFARVTNVAGGGGIKRIIMGLDRNTKTPCGFAFVEYVGCSPRFYTHEEAVDCMRFVSGTKLDERVIRCDLDPGYRDGRQYGRGRSGGQVRDEYRQEYDAGRGGWGHNRLREEEERKRREAMAKERERRERREDVYRANEKDADAHTAPAGADAQYYETERAERAGPADEPTAGAKRGPEDDAEEAIKMQRTEDA</sequence>
<evidence type="ECO:0000256" key="5">
    <source>
        <dbReference type="ARBA" id="ARBA00023187"/>
    </source>
</evidence>
<dbReference type="SUPFAM" id="SSF54928">
    <property type="entry name" value="RNA-binding domain, RBD"/>
    <property type="match status" value="1"/>
</dbReference>
<dbReference type="GO" id="GO:0005846">
    <property type="term" value="C:nuclear cap binding complex"/>
    <property type="evidence" value="ECO:0007669"/>
    <property type="project" value="InterPro"/>
</dbReference>
<feature type="compositionally biased region" description="Basic and acidic residues" evidence="9">
    <location>
        <begin position="216"/>
        <end position="225"/>
    </location>
</feature>
<evidence type="ECO:0000256" key="2">
    <source>
        <dbReference type="ARBA" id="ARBA00010725"/>
    </source>
</evidence>
<keyword evidence="6 8" id="KW-0539">Nucleus</keyword>
<evidence type="ECO:0000256" key="7">
    <source>
        <dbReference type="PROSITE-ProRule" id="PRU00176"/>
    </source>
</evidence>
<dbReference type="GO" id="GO:0045292">
    <property type="term" value="P:mRNA cis splicing, via spliceosome"/>
    <property type="evidence" value="ECO:0007669"/>
    <property type="project" value="InterPro"/>
</dbReference>
<dbReference type="GO" id="GO:0000339">
    <property type="term" value="F:RNA cap binding"/>
    <property type="evidence" value="ECO:0007669"/>
    <property type="project" value="InterPro"/>
</dbReference>
<keyword evidence="5 8" id="KW-0508">mRNA splicing</keyword>
<dbReference type="InterPro" id="IPR027157">
    <property type="entry name" value="NCBP2"/>
</dbReference>
<feature type="region of interest" description="Disordered" evidence="9">
    <location>
        <begin position="1"/>
        <end position="20"/>
    </location>
</feature>
<dbReference type="InterPro" id="IPR034148">
    <property type="entry name" value="NCBP2_RRM"/>
</dbReference>
<dbReference type="GO" id="GO:0005634">
    <property type="term" value="C:nucleus"/>
    <property type="evidence" value="ECO:0007669"/>
    <property type="project" value="UniProtKB-SubCell"/>
</dbReference>
<evidence type="ECO:0000256" key="8">
    <source>
        <dbReference type="RuleBase" id="RU364036"/>
    </source>
</evidence>
<evidence type="ECO:0000256" key="6">
    <source>
        <dbReference type="ARBA" id="ARBA00023242"/>
    </source>
</evidence>
<evidence type="ECO:0000256" key="1">
    <source>
        <dbReference type="ARBA" id="ARBA00004123"/>
    </source>
</evidence>
<evidence type="ECO:0000259" key="10">
    <source>
        <dbReference type="PROSITE" id="PS50102"/>
    </source>
</evidence>
<organism evidence="11 12">
    <name type="scientific">Malassezia obtusa</name>
    <dbReference type="NCBI Taxonomy" id="76774"/>
    <lineage>
        <taxon>Eukaryota</taxon>
        <taxon>Fungi</taxon>
        <taxon>Dikarya</taxon>
        <taxon>Basidiomycota</taxon>
        <taxon>Ustilaginomycotina</taxon>
        <taxon>Malasseziomycetes</taxon>
        <taxon>Malasseziales</taxon>
        <taxon>Malasseziaceae</taxon>
        <taxon>Malassezia</taxon>
    </lineage>
</organism>
<dbReference type="PANTHER" id="PTHR18847">
    <property type="entry name" value="20 KD NUCLEAR CAP BINDING PROTEIN"/>
    <property type="match status" value="1"/>
</dbReference>
<evidence type="ECO:0000256" key="9">
    <source>
        <dbReference type="SAM" id="MobiDB-lite"/>
    </source>
</evidence>
<dbReference type="Gene3D" id="3.30.70.330">
    <property type="match status" value="1"/>
</dbReference>
<evidence type="ECO:0000256" key="4">
    <source>
        <dbReference type="ARBA" id="ARBA00022884"/>
    </source>
</evidence>
<feature type="compositionally biased region" description="Basic and acidic residues" evidence="9">
    <location>
        <begin position="181"/>
        <end position="203"/>
    </location>
</feature>
<dbReference type="PROSITE" id="PS50102">
    <property type="entry name" value="RRM"/>
    <property type="match status" value="1"/>
</dbReference>
<keyword evidence="3 8" id="KW-0507">mRNA processing</keyword>
<evidence type="ECO:0000256" key="3">
    <source>
        <dbReference type="ARBA" id="ARBA00022664"/>
    </source>
</evidence>
<dbReference type="SMART" id="SM00360">
    <property type="entry name" value="RRM"/>
    <property type="match status" value="1"/>
</dbReference>
<accession>A0AAF0IS37</accession>
<dbReference type="PANTHER" id="PTHR18847:SF0">
    <property type="entry name" value="NUCLEAR CAP-BINDING PROTEIN SUBUNIT 2"/>
    <property type="match status" value="1"/>
</dbReference>
<dbReference type="AlphaFoldDB" id="A0AAF0IS37"/>
<protein>
    <recommendedName>
        <fullName evidence="8">Nuclear cap-binding protein subunit 2</fullName>
    </recommendedName>
    <alternativeName>
        <fullName evidence="8">20 kDa nuclear cap-binding protein</fullName>
    </alternativeName>
</protein>
<reference evidence="11" key="1">
    <citation type="submission" date="2023-03" db="EMBL/GenBank/DDBJ databases">
        <title>Mating type loci evolution in Malassezia.</title>
        <authorList>
            <person name="Coelho M.A."/>
        </authorList>
    </citation>
    <scope>NUCLEOTIDE SEQUENCE</scope>
    <source>
        <strain evidence="11">CBS 7876</strain>
    </source>
</reference>
<proteinExistence type="inferred from homology"/>
<feature type="region of interest" description="Disordered" evidence="9">
    <location>
        <begin position="181"/>
        <end position="253"/>
    </location>
</feature>
<dbReference type="InterPro" id="IPR012677">
    <property type="entry name" value="Nucleotide-bd_a/b_plait_sf"/>
</dbReference>
<evidence type="ECO:0000313" key="12">
    <source>
        <dbReference type="Proteomes" id="UP001214603"/>
    </source>
</evidence>
<gene>
    <name evidence="11" type="primary">CBC2</name>
    <name evidence="11" type="ORF">MOBT1_000450</name>
</gene>
<feature type="domain" description="RRM" evidence="10">
    <location>
        <begin position="41"/>
        <end position="132"/>
    </location>
</feature>
<feature type="compositionally biased region" description="Basic and acidic residues" evidence="9">
    <location>
        <begin position="235"/>
        <end position="253"/>
    </location>
</feature>
<dbReference type="InterPro" id="IPR035979">
    <property type="entry name" value="RBD_domain_sf"/>
</dbReference>
<dbReference type="InterPro" id="IPR000504">
    <property type="entry name" value="RRM_dom"/>
</dbReference>
<keyword evidence="12" id="KW-1185">Reference proteome</keyword>
<keyword evidence="4 7" id="KW-0694">RNA-binding</keyword>
<name>A0AAF0IS37_9BASI</name>
<dbReference type="EMBL" id="CP119934">
    <property type="protein sequence ID" value="WFD01774.1"/>
    <property type="molecule type" value="Genomic_DNA"/>
</dbReference>
<comment type="subcellular location">
    <subcellularLocation>
        <location evidence="1 8">Nucleus</location>
    </subcellularLocation>
</comment>
<comment type="similarity">
    <text evidence="2 8">Belongs to the RRM NCBP2 family.</text>
</comment>
<dbReference type="CDD" id="cd12240">
    <property type="entry name" value="RRM_NCBP2"/>
    <property type="match status" value="1"/>
</dbReference>
<dbReference type="Pfam" id="PF00076">
    <property type="entry name" value="RRM_1"/>
    <property type="match status" value="1"/>
</dbReference>